<feature type="signal peptide" evidence="1">
    <location>
        <begin position="1"/>
        <end position="26"/>
    </location>
</feature>
<comment type="caution">
    <text evidence="2">The sequence shown here is derived from an EMBL/GenBank/DDBJ whole genome shotgun (WGS) entry which is preliminary data.</text>
</comment>
<keyword evidence="3" id="KW-1185">Reference proteome</keyword>
<organism evidence="2 3">
    <name type="scientific">Larkinella arboricola</name>
    <dbReference type="NCBI Taxonomy" id="643671"/>
    <lineage>
        <taxon>Bacteria</taxon>
        <taxon>Pseudomonadati</taxon>
        <taxon>Bacteroidota</taxon>
        <taxon>Cytophagia</taxon>
        <taxon>Cytophagales</taxon>
        <taxon>Spirosomataceae</taxon>
        <taxon>Larkinella</taxon>
    </lineage>
</organism>
<name>A0A327X197_LARAB</name>
<evidence type="ECO:0000313" key="2">
    <source>
        <dbReference type="EMBL" id="RAK00108.1"/>
    </source>
</evidence>
<evidence type="ECO:0000313" key="3">
    <source>
        <dbReference type="Proteomes" id="UP000248790"/>
    </source>
</evidence>
<dbReference type="Proteomes" id="UP000248790">
    <property type="component" value="Unassembled WGS sequence"/>
</dbReference>
<keyword evidence="1" id="KW-0732">Signal</keyword>
<evidence type="ECO:0008006" key="4">
    <source>
        <dbReference type="Google" id="ProtNLM"/>
    </source>
</evidence>
<dbReference type="Pfam" id="PF18950">
    <property type="entry name" value="DUF5694"/>
    <property type="match status" value="1"/>
</dbReference>
<reference evidence="2 3" key="1">
    <citation type="submission" date="2018-06" db="EMBL/GenBank/DDBJ databases">
        <title>Genomic Encyclopedia of Archaeal and Bacterial Type Strains, Phase II (KMG-II): from individual species to whole genera.</title>
        <authorList>
            <person name="Goeker M."/>
        </authorList>
    </citation>
    <scope>NUCLEOTIDE SEQUENCE [LARGE SCALE GENOMIC DNA]</scope>
    <source>
        <strain evidence="2 3">DSM 21851</strain>
    </source>
</reference>
<feature type="chain" id="PRO_5016397253" description="TraB family protein" evidence="1">
    <location>
        <begin position="27"/>
        <end position="294"/>
    </location>
</feature>
<proteinExistence type="predicted"/>
<dbReference type="InterPro" id="IPR043749">
    <property type="entry name" value="DUF5694"/>
</dbReference>
<dbReference type="AlphaFoldDB" id="A0A327X197"/>
<dbReference type="EMBL" id="QLMC01000002">
    <property type="protein sequence ID" value="RAK00108.1"/>
    <property type="molecule type" value="Genomic_DNA"/>
</dbReference>
<protein>
    <recommendedName>
        <fullName evidence="4">TraB family protein</fullName>
    </recommendedName>
</protein>
<accession>A0A327X197</accession>
<dbReference type="RefSeq" id="WP_111627880.1">
    <property type="nucleotide sequence ID" value="NZ_QLMC01000002.1"/>
</dbReference>
<gene>
    <name evidence="2" type="ORF">LX87_01806</name>
</gene>
<evidence type="ECO:0000256" key="1">
    <source>
        <dbReference type="SAM" id="SignalP"/>
    </source>
</evidence>
<dbReference type="OrthoDB" id="661563at2"/>
<sequence length="294" mass="33375">MRFRGTYRIVFFFLLSFLFGTKTAFAQQTEPVEILFLGFDHLNQLANGTPQAEVFSSKKQAELAKLNAALKRFAPDMIMVEVEPREQARLDSLFRLYRSGSLRLTDLDGGRSETYQVGFALGKLLNHPRIYGIDHYEATSQSLLSKGKNIELFRQGLQKLQNTARPLKKAVQQDSLSLYDYVVAINRPAMIQLTHRLFYNTPALVINGDFSESGVHSTDLSKLDKAYIGAEFISLFYNRNLKIYSNILTAQLKNRGRKLLVIMGQTHVGVLQDLVEDNPAYKIVSPLSYLEPKK</sequence>